<evidence type="ECO:0000313" key="3">
    <source>
        <dbReference type="Proteomes" id="UP001241092"/>
    </source>
</evidence>
<accession>A0AAI8U0U7</accession>
<gene>
    <name evidence="2" type="ORF">hbim_06109</name>
</gene>
<proteinExistence type="predicted"/>
<evidence type="ECO:0008006" key="4">
    <source>
        <dbReference type="Google" id="ProtNLM"/>
    </source>
</evidence>
<dbReference type="Proteomes" id="UP001241092">
    <property type="component" value="Chromosome"/>
</dbReference>
<feature type="chain" id="PRO_5042593769" description="DUF3558 domain-containing protein" evidence="1">
    <location>
        <begin position="21"/>
        <end position="191"/>
    </location>
</feature>
<organism evidence="2 3">
    <name type="scientific">Mycolicibacterium mageritense</name>
    <name type="common">Mycobacterium mageritense</name>
    <dbReference type="NCBI Taxonomy" id="53462"/>
    <lineage>
        <taxon>Bacteria</taxon>
        <taxon>Bacillati</taxon>
        <taxon>Actinomycetota</taxon>
        <taxon>Actinomycetes</taxon>
        <taxon>Mycobacteriales</taxon>
        <taxon>Mycobacteriaceae</taxon>
        <taxon>Mycolicibacterium</taxon>
    </lineage>
</organism>
<feature type="signal peptide" evidence="1">
    <location>
        <begin position="1"/>
        <end position="20"/>
    </location>
</feature>
<dbReference type="AlphaFoldDB" id="A0AAI8U0U7"/>
<evidence type="ECO:0000256" key="1">
    <source>
        <dbReference type="SAM" id="SignalP"/>
    </source>
</evidence>
<protein>
    <recommendedName>
        <fullName evidence="4">DUF3558 domain-containing protein</fullName>
    </recommendedName>
</protein>
<sequence>MRGSAVLVAAALLAAGCSTSGTVVNTGETPQSVATTTTAPPPQFGTAHLVDPNGYIAQVDGRTGYYFSTPSGRWHCAILPRDKAGCQLAGGLSSGIGITGAPDEVPDGAGGTTTPNALAVDREHDAAFVALTTPEFSLPAANVLPFGKVLAVAGFRCNVQEEAGVSCVRELTGKGFTFSADGFTPQYTDVP</sequence>
<keyword evidence="1" id="KW-0732">Signal</keyword>
<dbReference type="EMBL" id="AP027452">
    <property type="protein sequence ID" value="BDY32147.1"/>
    <property type="molecule type" value="Genomic_DNA"/>
</dbReference>
<evidence type="ECO:0000313" key="2">
    <source>
        <dbReference type="EMBL" id="BDY32147.1"/>
    </source>
</evidence>
<name>A0AAI8U0U7_MYCME</name>
<reference evidence="2" key="1">
    <citation type="submission" date="2023-03" db="EMBL/GenBank/DDBJ databases">
        <title>Draft genome sequence of a Mycolicibacterium mageritense strain H4_3_1 isolated from a hybrid biological-inorganic system reactor.</title>
        <authorList>
            <person name="Feng X."/>
            <person name="Kazama D."/>
            <person name="Sato K."/>
            <person name="Kobayashi H."/>
        </authorList>
    </citation>
    <scope>NUCLEOTIDE SEQUENCE</scope>
    <source>
        <strain evidence="2">H4_3_1</strain>
    </source>
</reference>
<dbReference type="PROSITE" id="PS51257">
    <property type="entry name" value="PROKAR_LIPOPROTEIN"/>
    <property type="match status" value="1"/>
</dbReference>